<proteinExistence type="inferred from homology"/>
<dbReference type="AlphaFoldDB" id="A0A1H3W4H2"/>
<dbReference type="InterPro" id="IPR029058">
    <property type="entry name" value="AB_hydrolase_fold"/>
</dbReference>
<dbReference type="NCBIfam" id="NF008340">
    <property type="entry name" value="PRK11126.1"/>
    <property type="match status" value="1"/>
</dbReference>
<dbReference type="UniPathway" id="UPA01057">
    <property type="reaction ID" value="UER00900"/>
</dbReference>
<organism evidence="6 7">
    <name type="scientific">Lonsdalea quercina</name>
    <dbReference type="NCBI Taxonomy" id="71657"/>
    <lineage>
        <taxon>Bacteria</taxon>
        <taxon>Pseudomonadati</taxon>
        <taxon>Pseudomonadota</taxon>
        <taxon>Gammaproteobacteria</taxon>
        <taxon>Enterobacterales</taxon>
        <taxon>Pectobacteriaceae</taxon>
        <taxon>Lonsdalea</taxon>
    </lineage>
</organism>
<dbReference type="UniPathway" id="UPA00079"/>
<dbReference type="GO" id="GO:0070205">
    <property type="term" value="F:2-succinyl-6-hydroxy-2,4-cyclohexadiene-1-carboxylate synthase activity"/>
    <property type="evidence" value="ECO:0007669"/>
    <property type="project" value="UniProtKB-UniRule"/>
</dbReference>
<dbReference type="HAMAP" id="MF_01660">
    <property type="entry name" value="MenH"/>
    <property type="match status" value="1"/>
</dbReference>
<keyword evidence="2 3" id="KW-0456">Lyase</keyword>
<reference evidence="6 7" key="1">
    <citation type="submission" date="2016-10" db="EMBL/GenBank/DDBJ databases">
        <authorList>
            <person name="de Groot N.N."/>
        </authorList>
    </citation>
    <scope>NUCLEOTIDE SEQUENCE [LARGE SCALE GENOMIC DNA]</scope>
    <source>
        <strain evidence="6 7">ATCC 29281</strain>
    </source>
</reference>
<dbReference type="EC" id="4.2.99.20" evidence="3 4"/>
<gene>
    <name evidence="3" type="primary">menH</name>
    <name evidence="6" type="ORF">SAMN02982996_00332</name>
</gene>
<accession>A0A1H3W4H2</accession>
<dbReference type="SUPFAM" id="SSF53474">
    <property type="entry name" value="alpha/beta-Hydrolases"/>
    <property type="match status" value="1"/>
</dbReference>
<keyword evidence="1 3" id="KW-0474">Menaquinone biosynthesis</keyword>
<evidence type="ECO:0000256" key="1">
    <source>
        <dbReference type="ARBA" id="ARBA00022428"/>
    </source>
</evidence>
<evidence type="ECO:0000313" key="7">
    <source>
        <dbReference type="Proteomes" id="UP000187280"/>
    </source>
</evidence>
<dbReference type="STRING" id="71657.SAMN02982996_00332"/>
<dbReference type="eggNOG" id="COG0596">
    <property type="taxonomic scope" value="Bacteria"/>
</dbReference>
<dbReference type="Gene3D" id="3.40.50.1820">
    <property type="entry name" value="alpha/beta hydrolase"/>
    <property type="match status" value="1"/>
</dbReference>
<evidence type="ECO:0000259" key="5">
    <source>
        <dbReference type="Pfam" id="PF12697"/>
    </source>
</evidence>
<dbReference type="PANTHER" id="PTHR42916">
    <property type="entry name" value="2-SUCCINYL-5-ENOLPYRUVYL-6-HYDROXY-3-CYCLOHEXENE-1-CARBOXYLATE SYNTHASE"/>
    <property type="match status" value="1"/>
</dbReference>
<feature type="domain" description="AB hydrolase-1" evidence="5">
    <location>
        <begin position="18"/>
        <end position="246"/>
    </location>
</feature>
<comment type="catalytic activity">
    <reaction evidence="3">
        <text>5-enolpyruvoyl-6-hydroxy-2-succinyl-cyclohex-3-ene-1-carboxylate = (1R,6R)-6-hydroxy-2-succinyl-cyclohexa-2,4-diene-1-carboxylate + pyruvate</text>
        <dbReference type="Rhea" id="RHEA:25597"/>
        <dbReference type="ChEBI" id="CHEBI:15361"/>
        <dbReference type="ChEBI" id="CHEBI:58689"/>
        <dbReference type="ChEBI" id="CHEBI:58818"/>
        <dbReference type="EC" id="4.2.99.20"/>
    </reaction>
</comment>
<name>A0A1H3W4H2_9GAMM</name>
<evidence type="ECO:0000256" key="4">
    <source>
        <dbReference type="NCBIfam" id="TIGR03695"/>
    </source>
</evidence>
<comment type="similarity">
    <text evidence="3">Belongs to the AB hydrolase superfamily. MenH family.</text>
</comment>
<comment type="function">
    <text evidence="3">Catalyzes a proton abstraction reaction that results in 2,5-elimination of pyruvate from 2-succinyl-5-enolpyruvyl-6-hydroxy-3-cyclohexene-1-carboxylate (SEPHCHC) and the formation of 2-succinyl-6-hydroxy-2,4-cyclohexadiene-1-carboxylate (SHCHC).</text>
</comment>
<dbReference type="PANTHER" id="PTHR42916:SF1">
    <property type="entry name" value="PROTEIN PHYLLO, CHLOROPLASTIC"/>
    <property type="match status" value="1"/>
</dbReference>
<comment type="subunit">
    <text evidence="3">Monomer.</text>
</comment>
<evidence type="ECO:0000256" key="3">
    <source>
        <dbReference type="HAMAP-Rule" id="MF_01660"/>
    </source>
</evidence>
<dbReference type="InterPro" id="IPR000073">
    <property type="entry name" value="AB_hydrolase_1"/>
</dbReference>
<dbReference type="Proteomes" id="UP000187280">
    <property type="component" value="Unassembled WGS sequence"/>
</dbReference>
<protein>
    <recommendedName>
        <fullName evidence="3 4">2-succinyl-6-hydroxy-2,4-cyclohexadiene-1-carboxylate synthase</fullName>
        <shortName evidence="3">SHCHC synthase</shortName>
        <ecNumber evidence="3 4">4.2.99.20</ecNumber>
    </recommendedName>
</protein>
<sequence length="258" mass="28447">MVMHARCIHQGKSGQPWLVLLHGLLGSGEDWRPLLPFLSDRPVLLVDLPGHGDARHQPAEGFEDVSRQLTALLAEKGVSDYWLLGYSLGGRLAMFHACHGETPGLRGLLVEGGHPGLATADERGARRRHDARWAHRFAHEPLAQVLTDWYRQPVFADLTTAQRQALIQRRSHNDGAAVARMLTATSLARQPNLTASLRRLSVPFGYLCGERDTKFQTLARQAALPLLSVADCGHNAHQANPADYAARIRSLISHPVKE</sequence>
<keyword evidence="7" id="KW-1185">Reference proteome</keyword>
<dbReference type="EMBL" id="FNQS01000001">
    <property type="protein sequence ID" value="SDZ81956.1"/>
    <property type="molecule type" value="Genomic_DNA"/>
</dbReference>
<dbReference type="Pfam" id="PF12697">
    <property type="entry name" value="Abhydrolase_6"/>
    <property type="match status" value="1"/>
</dbReference>
<dbReference type="GO" id="GO:0009234">
    <property type="term" value="P:menaquinone biosynthetic process"/>
    <property type="evidence" value="ECO:0007669"/>
    <property type="project" value="UniProtKB-UniRule"/>
</dbReference>
<dbReference type="NCBIfam" id="TIGR03695">
    <property type="entry name" value="menH_SHCHC"/>
    <property type="match status" value="1"/>
</dbReference>
<evidence type="ECO:0000256" key="2">
    <source>
        <dbReference type="ARBA" id="ARBA00023239"/>
    </source>
</evidence>
<dbReference type="InterPro" id="IPR022485">
    <property type="entry name" value="SHCHC_synthase_MenH"/>
</dbReference>
<comment type="pathway">
    <text evidence="3">Quinol/quinone metabolism; menaquinone biosynthesis.</text>
</comment>
<evidence type="ECO:0000313" key="6">
    <source>
        <dbReference type="EMBL" id="SDZ81956.1"/>
    </source>
</evidence>
<comment type="pathway">
    <text evidence="3">Quinol/quinone metabolism; 1,4-dihydroxy-2-naphthoate biosynthesis; 1,4-dihydroxy-2-naphthoate from chorismate: step 3/7.</text>
</comment>